<keyword evidence="2" id="KW-0472">Membrane</keyword>
<feature type="region of interest" description="Disordered" evidence="1">
    <location>
        <begin position="1"/>
        <end position="29"/>
    </location>
</feature>
<feature type="compositionally biased region" description="Polar residues" evidence="1">
    <location>
        <begin position="1"/>
        <end position="15"/>
    </location>
</feature>
<dbReference type="PIRSF" id="PIRSF015000">
    <property type="entry name" value="UCP01500"/>
    <property type="match status" value="1"/>
</dbReference>
<accession>A0A504UA16</accession>
<keyword evidence="2" id="KW-0812">Transmembrane</keyword>
<sequence length="245" mass="27850">MSQLQSETETLAQITPQQQPRRAPALPSTSAEKANMIIHYYRGEMARMTSWRDRIDRTTNWSMTVVAGLLSVSLSTPTSHHGVVLFAMLLISVFLLIEARRYRFFDVYRARVRQLERHYFAQALCPRAELNADWADAIAASLRAPLFLISYREALFRRIRRNYIWMYLILLLAWGLKISSPKLQAGERPVEFVGNLQQVVVNAHLGPLHGAVVLGLVLAFYVALVAAVFYPEPEDGEFAHGEVHV</sequence>
<feature type="compositionally biased region" description="Low complexity" evidence="1">
    <location>
        <begin position="16"/>
        <end position="25"/>
    </location>
</feature>
<gene>
    <name evidence="3" type="ORF">FJQ55_11275</name>
</gene>
<evidence type="ECO:0000256" key="1">
    <source>
        <dbReference type="SAM" id="MobiDB-lite"/>
    </source>
</evidence>
<keyword evidence="4" id="KW-1185">Reference proteome</keyword>
<feature type="transmembrane region" description="Helical" evidence="2">
    <location>
        <begin position="82"/>
        <end position="99"/>
    </location>
</feature>
<comment type="caution">
    <text evidence="3">The sequence shown here is derived from an EMBL/GenBank/DDBJ whole genome shotgun (WGS) entry which is preliminary data.</text>
</comment>
<dbReference type="RefSeq" id="WP_140827962.1">
    <property type="nucleotide sequence ID" value="NZ_VFYP01000001.1"/>
</dbReference>
<keyword evidence="2" id="KW-1133">Transmembrane helix</keyword>
<dbReference type="AlphaFoldDB" id="A0A504UA16"/>
<dbReference type="OrthoDB" id="9815569at2"/>
<dbReference type="Pfam" id="PF10028">
    <property type="entry name" value="DUF2270"/>
    <property type="match status" value="1"/>
</dbReference>
<name>A0A504UA16_9HYPH</name>
<evidence type="ECO:0000313" key="3">
    <source>
        <dbReference type="EMBL" id="TPP11359.1"/>
    </source>
</evidence>
<organism evidence="3 4">
    <name type="scientific">Rhizobium glycinendophyticum</name>
    <dbReference type="NCBI Taxonomy" id="2589807"/>
    <lineage>
        <taxon>Bacteria</taxon>
        <taxon>Pseudomonadati</taxon>
        <taxon>Pseudomonadota</taxon>
        <taxon>Alphaproteobacteria</taxon>
        <taxon>Hyphomicrobiales</taxon>
        <taxon>Rhizobiaceae</taxon>
        <taxon>Rhizobium/Agrobacterium group</taxon>
        <taxon>Rhizobium</taxon>
    </lineage>
</organism>
<dbReference type="InterPro" id="IPR014470">
    <property type="entry name" value="UCP01500"/>
</dbReference>
<feature type="transmembrane region" description="Helical" evidence="2">
    <location>
        <begin position="162"/>
        <end position="180"/>
    </location>
</feature>
<evidence type="ECO:0000256" key="2">
    <source>
        <dbReference type="SAM" id="Phobius"/>
    </source>
</evidence>
<proteinExistence type="predicted"/>
<dbReference type="EMBL" id="VFYP01000001">
    <property type="protein sequence ID" value="TPP11359.1"/>
    <property type="molecule type" value="Genomic_DNA"/>
</dbReference>
<feature type="transmembrane region" description="Helical" evidence="2">
    <location>
        <begin position="208"/>
        <end position="230"/>
    </location>
</feature>
<evidence type="ECO:0000313" key="4">
    <source>
        <dbReference type="Proteomes" id="UP000316429"/>
    </source>
</evidence>
<dbReference type="Proteomes" id="UP000316429">
    <property type="component" value="Unassembled WGS sequence"/>
</dbReference>
<protein>
    <submittedName>
        <fullName evidence="3">DUF2270 domain-containing protein</fullName>
    </submittedName>
</protein>
<reference evidence="3 4" key="1">
    <citation type="submission" date="2019-06" db="EMBL/GenBank/DDBJ databases">
        <title>Rhizobium sp. CL12 isolated from roots of soybean.</title>
        <authorList>
            <person name="Wang C."/>
        </authorList>
    </citation>
    <scope>NUCLEOTIDE SEQUENCE [LARGE SCALE GENOMIC DNA]</scope>
    <source>
        <strain evidence="3 4">CL12</strain>
    </source>
</reference>